<feature type="chain" id="PRO_5032740856" evidence="2">
    <location>
        <begin position="27"/>
        <end position="141"/>
    </location>
</feature>
<feature type="region of interest" description="Disordered" evidence="1">
    <location>
        <begin position="72"/>
        <end position="101"/>
    </location>
</feature>
<reference evidence="3" key="1">
    <citation type="submission" date="2020-08" db="EMBL/GenBank/DDBJ databases">
        <title>Genome sequencing and assembly of the red palm weevil Rhynchophorus ferrugineus.</title>
        <authorList>
            <person name="Dias G.B."/>
            <person name="Bergman C.M."/>
            <person name="Manee M."/>
        </authorList>
    </citation>
    <scope>NUCLEOTIDE SEQUENCE</scope>
    <source>
        <strain evidence="3">AA-2017</strain>
        <tissue evidence="3">Whole larva</tissue>
    </source>
</reference>
<evidence type="ECO:0000256" key="1">
    <source>
        <dbReference type="SAM" id="MobiDB-lite"/>
    </source>
</evidence>
<proteinExistence type="predicted"/>
<evidence type="ECO:0000256" key="2">
    <source>
        <dbReference type="SAM" id="SignalP"/>
    </source>
</evidence>
<evidence type="ECO:0000313" key="4">
    <source>
        <dbReference type="Proteomes" id="UP000625711"/>
    </source>
</evidence>
<evidence type="ECO:0000313" key="3">
    <source>
        <dbReference type="EMBL" id="KAF7281192.1"/>
    </source>
</evidence>
<feature type="signal peptide" evidence="2">
    <location>
        <begin position="1"/>
        <end position="26"/>
    </location>
</feature>
<keyword evidence="4" id="KW-1185">Reference proteome</keyword>
<organism evidence="3 4">
    <name type="scientific">Rhynchophorus ferrugineus</name>
    <name type="common">Red palm weevil</name>
    <name type="synonym">Curculio ferrugineus</name>
    <dbReference type="NCBI Taxonomy" id="354439"/>
    <lineage>
        <taxon>Eukaryota</taxon>
        <taxon>Metazoa</taxon>
        <taxon>Ecdysozoa</taxon>
        <taxon>Arthropoda</taxon>
        <taxon>Hexapoda</taxon>
        <taxon>Insecta</taxon>
        <taxon>Pterygota</taxon>
        <taxon>Neoptera</taxon>
        <taxon>Endopterygota</taxon>
        <taxon>Coleoptera</taxon>
        <taxon>Polyphaga</taxon>
        <taxon>Cucujiformia</taxon>
        <taxon>Curculionidae</taxon>
        <taxon>Dryophthorinae</taxon>
        <taxon>Rhynchophorus</taxon>
    </lineage>
</organism>
<sequence>MKPNSFSSSLVYLILFCFSSDWKTLTNPLDTPGEYLKSRFVPSITFTLCTCTCECQGGSLISSRADAEVFQKGGSEKALPSDRHQTRTASSLIKNPKEKGPMFKMREPRKYIRIYETKGKGIRGESSWKMAAARSSGGICM</sequence>
<dbReference type="Proteomes" id="UP000625711">
    <property type="component" value="Unassembled WGS sequence"/>
</dbReference>
<keyword evidence="2" id="KW-0732">Signal</keyword>
<name>A0A834IHF0_RHYFE</name>
<protein>
    <submittedName>
        <fullName evidence="3">Uncharacterized protein</fullName>
    </submittedName>
</protein>
<accession>A0A834IHF0</accession>
<gene>
    <name evidence="3" type="ORF">GWI33_005030</name>
</gene>
<dbReference type="AlphaFoldDB" id="A0A834IHF0"/>
<dbReference type="EMBL" id="JAACXV010000252">
    <property type="protein sequence ID" value="KAF7281192.1"/>
    <property type="molecule type" value="Genomic_DNA"/>
</dbReference>
<comment type="caution">
    <text evidence="3">The sequence shown here is derived from an EMBL/GenBank/DDBJ whole genome shotgun (WGS) entry which is preliminary data.</text>
</comment>